<reference evidence="2" key="1">
    <citation type="journal article" date="2023" name="Genome Biol. Evol.">
        <title>Long-read-based Genome Assembly of Drosophila gunungcola Reveals Fewer Chemosensory Genes in Flower-breeding Species.</title>
        <authorList>
            <person name="Negi A."/>
            <person name="Liao B.Y."/>
            <person name="Yeh S.D."/>
        </authorList>
    </citation>
    <scope>NUCLEOTIDE SEQUENCE</scope>
    <source>
        <strain evidence="2">Sukarami</strain>
    </source>
</reference>
<accession>A0A9P9YKH3</accession>
<feature type="compositionally biased region" description="Acidic residues" evidence="1">
    <location>
        <begin position="155"/>
        <end position="178"/>
    </location>
</feature>
<feature type="compositionally biased region" description="Polar residues" evidence="1">
    <location>
        <begin position="38"/>
        <end position="62"/>
    </location>
</feature>
<feature type="compositionally biased region" description="Low complexity" evidence="1">
    <location>
        <begin position="187"/>
        <end position="207"/>
    </location>
</feature>
<dbReference type="Proteomes" id="UP001059596">
    <property type="component" value="Unassembled WGS sequence"/>
</dbReference>
<feature type="region of interest" description="Disordered" evidence="1">
    <location>
        <begin position="1"/>
        <end position="111"/>
    </location>
</feature>
<evidence type="ECO:0000313" key="2">
    <source>
        <dbReference type="EMBL" id="KAI8038591.1"/>
    </source>
</evidence>
<protein>
    <submittedName>
        <fullName evidence="2">Uncharacterized protein</fullName>
    </submittedName>
</protein>
<evidence type="ECO:0000313" key="3">
    <source>
        <dbReference type="Proteomes" id="UP001059596"/>
    </source>
</evidence>
<dbReference type="EMBL" id="JAMKOV010000007">
    <property type="protein sequence ID" value="KAI8038591.1"/>
    <property type="molecule type" value="Genomic_DNA"/>
</dbReference>
<organism evidence="2 3">
    <name type="scientific">Drosophila gunungcola</name>
    <name type="common">fruit fly</name>
    <dbReference type="NCBI Taxonomy" id="103775"/>
    <lineage>
        <taxon>Eukaryota</taxon>
        <taxon>Metazoa</taxon>
        <taxon>Ecdysozoa</taxon>
        <taxon>Arthropoda</taxon>
        <taxon>Hexapoda</taxon>
        <taxon>Insecta</taxon>
        <taxon>Pterygota</taxon>
        <taxon>Neoptera</taxon>
        <taxon>Endopterygota</taxon>
        <taxon>Diptera</taxon>
        <taxon>Brachycera</taxon>
        <taxon>Muscomorpha</taxon>
        <taxon>Ephydroidea</taxon>
        <taxon>Drosophilidae</taxon>
        <taxon>Drosophila</taxon>
        <taxon>Sophophora</taxon>
    </lineage>
</organism>
<gene>
    <name evidence="2" type="ORF">M5D96_008499</name>
</gene>
<name>A0A9P9YKH3_9MUSC</name>
<proteinExistence type="predicted"/>
<sequence>MSRRKQAKPRACLKLWGAPSSSTLDSQPPQPIPSQNPKLNPNRLQPSSLQALANPRGSTHLTVSDRERPKGGRGRDKVDEAATQQQSGRNKEAGIRRFKGNQEELELERQQRESAEGIGYHVQWLLLAHNVGYWLLGEKEDEESTGLLEPKEELLSGDEENEDNEDEDEEVVDEEAPEGGDRPQPEPNESQQQSWPPADEPAAPAAVAKEEGAEELQHPRDEVVASDAAAAVAAASASANANGHCKSSGKFDFNLHILLPLAKRYICV</sequence>
<dbReference type="AlphaFoldDB" id="A0A9P9YKH3"/>
<keyword evidence="3" id="KW-1185">Reference proteome</keyword>
<comment type="caution">
    <text evidence="2">The sequence shown here is derived from an EMBL/GenBank/DDBJ whole genome shotgun (WGS) entry which is preliminary data.</text>
</comment>
<feature type="compositionally biased region" description="Basic and acidic residues" evidence="1">
    <location>
        <begin position="63"/>
        <end position="80"/>
    </location>
</feature>
<evidence type="ECO:0000256" key="1">
    <source>
        <dbReference type="SAM" id="MobiDB-lite"/>
    </source>
</evidence>
<feature type="compositionally biased region" description="Basic and acidic residues" evidence="1">
    <location>
        <begin position="208"/>
        <end position="222"/>
    </location>
</feature>
<feature type="region of interest" description="Disordered" evidence="1">
    <location>
        <begin position="141"/>
        <end position="222"/>
    </location>
</feature>